<dbReference type="InterPro" id="IPR006119">
    <property type="entry name" value="Resolv_N"/>
</dbReference>
<keyword evidence="5" id="KW-1185">Reference proteome</keyword>
<dbReference type="GO" id="GO:0000150">
    <property type="term" value="F:DNA strand exchange activity"/>
    <property type="evidence" value="ECO:0007669"/>
    <property type="project" value="InterPro"/>
</dbReference>
<dbReference type="Pfam" id="PF07508">
    <property type="entry name" value="Recombinase"/>
    <property type="match status" value="1"/>
</dbReference>
<comment type="caution">
    <text evidence="4">The sequence shown here is derived from an EMBL/GenBank/DDBJ whole genome shotgun (WGS) entry which is preliminary data.</text>
</comment>
<gene>
    <name evidence="4" type="ORF">PAT3040_03999</name>
</gene>
<dbReference type="SUPFAM" id="SSF53041">
    <property type="entry name" value="Resolvase-like"/>
    <property type="match status" value="1"/>
</dbReference>
<evidence type="ECO:0000259" key="2">
    <source>
        <dbReference type="PROSITE" id="PS51736"/>
    </source>
</evidence>
<dbReference type="PANTHER" id="PTHR30461">
    <property type="entry name" value="DNA-INVERTASE FROM LAMBDOID PROPHAGE"/>
    <property type="match status" value="1"/>
</dbReference>
<evidence type="ECO:0000313" key="4">
    <source>
        <dbReference type="EMBL" id="GBG09355.1"/>
    </source>
</evidence>
<dbReference type="PROSITE" id="PS51736">
    <property type="entry name" value="RECOMBINASES_3"/>
    <property type="match status" value="1"/>
</dbReference>
<dbReference type="InterPro" id="IPR050639">
    <property type="entry name" value="SSR_resolvase"/>
</dbReference>
<keyword evidence="1" id="KW-0175">Coiled coil</keyword>
<dbReference type="InterPro" id="IPR011109">
    <property type="entry name" value="DNA_bind_recombinase_dom"/>
</dbReference>
<sequence length="530" mass="60719">MKMSYKLLPTGEYCAYLRKSRSDLEAEERGEEETYARHEKILLELSQRHKITISKIYKEKPISGERISERPEMIQLISDVEDKNWAGVLVVEVERLARGDTMDQGIVAQAFKYSHTFIVTPMRMYDPNDPNDEEYFEFGLFMSRREFKTITRRLQSGRSDAVKDGKYLGNVAPYGYERVKLHGKGYTLTPHPEQSPIVQTIFSMYTDSDPDHRKGSALIAKHLNDHKIPTQKNSKWIVATVIGILRNPVYIGKVRWKSRPLVKRRDGKSRPRLPREDWIEATGLHPAIISEDIFNKAQDIMGNSNHRSAPAGKISNPLAGLIRCGMCGGPIVLRPQPKVPNGLICPAQGCKNVGSYLYLVEEKLIQALKHWLAAYKADWEKNRPNHEKLILLKAQEDTHQSLEKKRKEYEGQKSNLYDLLERKIYTTDVFLQRSQVLDTRIKEINEAILKAEAAVTIEKSRHEARIKTIPQVEHVLAVYSETEDPAHKNRLLSTVLEKIIYTKHKGGRWSGAVDKFELLLFPNIDSVPGT</sequence>
<evidence type="ECO:0000256" key="1">
    <source>
        <dbReference type="SAM" id="Coils"/>
    </source>
</evidence>
<dbReference type="CDD" id="cd00338">
    <property type="entry name" value="Ser_Recombinase"/>
    <property type="match status" value="1"/>
</dbReference>
<dbReference type="Proteomes" id="UP000245202">
    <property type="component" value="Unassembled WGS sequence"/>
</dbReference>
<feature type="domain" description="Resolvase/invertase-type recombinase catalytic" evidence="2">
    <location>
        <begin position="12"/>
        <end position="165"/>
    </location>
</feature>
<reference evidence="4 5" key="1">
    <citation type="submission" date="2017-08" db="EMBL/GenBank/DDBJ databases">
        <title>Substantial Increase in Enzyme Production by Combined Drug-Resistance Mutations in Paenibacillus agaridevorans.</title>
        <authorList>
            <person name="Tanaka Y."/>
            <person name="Funane K."/>
            <person name="Hosaka T."/>
            <person name="Shiwa Y."/>
            <person name="Fujita N."/>
            <person name="Miyazaki T."/>
            <person name="Yoshikawa H."/>
            <person name="Murakami K."/>
            <person name="Kasahara K."/>
            <person name="Inaoka T."/>
            <person name="Hiraga Y."/>
            <person name="Ochi K."/>
        </authorList>
    </citation>
    <scope>NUCLEOTIDE SEQUENCE [LARGE SCALE GENOMIC DNA]</scope>
    <source>
        <strain evidence="4 5">T-3040</strain>
    </source>
</reference>
<dbReference type="SMART" id="SM00857">
    <property type="entry name" value="Resolvase"/>
    <property type="match status" value="1"/>
</dbReference>
<dbReference type="GO" id="GO:0003677">
    <property type="term" value="F:DNA binding"/>
    <property type="evidence" value="ECO:0007669"/>
    <property type="project" value="InterPro"/>
</dbReference>
<accession>A0A2R5ET92</accession>
<dbReference type="PANTHER" id="PTHR30461:SF23">
    <property type="entry name" value="DNA RECOMBINASE-RELATED"/>
    <property type="match status" value="1"/>
</dbReference>
<protein>
    <submittedName>
        <fullName evidence="4">Recombinase family protein</fullName>
    </submittedName>
</protein>
<feature type="coiled-coil region" evidence="1">
    <location>
        <begin position="392"/>
        <end position="419"/>
    </location>
</feature>
<feature type="domain" description="Recombinase" evidence="3">
    <location>
        <begin position="173"/>
        <end position="307"/>
    </location>
</feature>
<dbReference type="Pfam" id="PF00239">
    <property type="entry name" value="Resolvase"/>
    <property type="match status" value="1"/>
</dbReference>
<dbReference type="InterPro" id="IPR036162">
    <property type="entry name" value="Resolvase-like_N_sf"/>
</dbReference>
<organism evidence="4 5">
    <name type="scientific">Paenibacillus agaridevorans</name>
    <dbReference type="NCBI Taxonomy" id="171404"/>
    <lineage>
        <taxon>Bacteria</taxon>
        <taxon>Bacillati</taxon>
        <taxon>Bacillota</taxon>
        <taxon>Bacilli</taxon>
        <taxon>Bacillales</taxon>
        <taxon>Paenibacillaceae</taxon>
        <taxon>Paenibacillus</taxon>
    </lineage>
</organism>
<name>A0A2R5ET92_9BACL</name>
<proteinExistence type="predicted"/>
<dbReference type="Gene3D" id="3.90.1750.20">
    <property type="entry name" value="Putative Large Serine Recombinase, Chain B, Domain 2"/>
    <property type="match status" value="1"/>
</dbReference>
<evidence type="ECO:0000259" key="3">
    <source>
        <dbReference type="PROSITE" id="PS51737"/>
    </source>
</evidence>
<dbReference type="PROSITE" id="PS51737">
    <property type="entry name" value="RECOMBINASE_DNA_BIND"/>
    <property type="match status" value="1"/>
</dbReference>
<dbReference type="InterPro" id="IPR038109">
    <property type="entry name" value="DNA_bind_recomb_sf"/>
</dbReference>
<dbReference type="EMBL" id="BDQX01000225">
    <property type="protein sequence ID" value="GBG09355.1"/>
    <property type="molecule type" value="Genomic_DNA"/>
</dbReference>
<evidence type="ECO:0000313" key="5">
    <source>
        <dbReference type="Proteomes" id="UP000245202"/>
    </source>
</evidence>
<dbReference type="AlphaFoldDB" id="A0A2R5ET92"/>
<dbReference type="Gene3D" id="3.40.50.1390">
    <property type="entry name" value="Resolvase, N-terminal catalytic domain"/>
    <property type="match status" value="1"/>
</dbReference>